<gene>
    <name evidence="2" type="ORF">ARMSODRAFT_959371</name>
</gene>
<sequence>MCARCGGNVTKTSRKRRQANESPLPPTTQCRLVSDENEHEEDEEEDEDGDLPPPPKPSTSNRPRPTLNIMKPTVVIPKTDT</sequence>
<proteinExistence type="predicted"/>
<dbReference type="EMBL" id="KZ293437">
    <property type="protein sequence ID" value="PBK67212.1"/>
    <property type="molecule type" value="Genomic_DNA"/>
</dbReference>
<feature type="region of interest" description="Disordered" evidence="1">
    <location>
        <begin position="1"/>
        <end position="81"/>
    </location>
</feature>
<feature type="compositionally biased region" description="Acidic residues" evidence="1">
    <location>
        <begin position="35"/>
        <end position="50"/>
    </location>
</feature>
<evidence type="ECO:0000256" key="1">
    <source>
        <dbReference type="SAM" id="MobiDB-lite"/>
    </source>
</evidence>
<dbReference type="Proteomes" id="UP000218334">
    <property type="component" value="Unassembled WGS sequence"/>
</dbReference>
<keyword evidence="3" id="KW-1185">Reference proteome</keyword>
<reference evidence="3" key="1">
    <citation type="journal article" date="2017" name="Nat. Ecol. Evol.">
        <title>Genome expansion and lineage-specific genetic innovations in the forest pathogenic fungi Armillaria.</title>
        <authorList>
            <person name="Sipos G."/>
            <person name="Prasanna A.N."/>
            <person name="Walter M.C."/>
            <person name="O'Connor E."/>
            <person name="Balint B."/>
            <person name="Krizsan K."/>
            <person name="Kiss B."/>
            <person name="Hess J."/>
            <person name="Varga T."/>
            <person name="Slot J."/>
            <person name="Riley R."/>
            <person name="Boka B."/>
            <person name="Rigling D."/>
            <person name="Barry K."/>
            <person name="Lee J."/>
            <person name="Mihaltcheva S."/>
            <person name="LaButti K."/>
            <person name="Lipzen A."/>
            <person name="Waldron R."/>
            <person name="Moloney N.M."/>
            <person name="Sperisen C."/>
            <person name="Kredics L."/>
            <person name="Vagvoelgyi C."/>
            <person name="Patrignani A."/>
            <person name="Fitzpatrick D."/>
            <person name="Nagy I."/>
            <person name="Doyle S."/>
            <person name="Anderson J.B."/>
            <person name="Grigoriev I.V."/>
            <person name="Gueldener U."/>
            <person name="Muensterkoetter M."/>
            <person name="Nagy L.G."/>
        </authorList>
    </citation>
    <scope>NUCLEOTIDE SEQUENCE [LARGE SCALE GENOMIC DNA]</scope>
    <source>
        <strain evidence="3">28-4</strain>
    </source>
</reference>
<evidence type="ECO:0000313" key="2">
    <source>
        <dbReference type="EMBL" id="PBK67212.1"/>
    </source>
</evidence>
<name>A0A2H3BJL4_9AGAR</name>
<dbReference type="AlphaFoldDB" id="A0A2H3BJL4"/>
<protein>
    <submittedName>
        <fullName evidence="2">Uncharacterized protein</fullName>
    </submittedName>
</protein>
<evidence type="ECO:0000313" key="3">
    <source>
        <dbReference type="Proteomes" id="UP000218334"/>
    </source>
</evidence>
<organism evidence="2 3">
    <name type="scientific">Armillaria solidipes</name>
    <dbReference type="NCBI Taxonomy" id="1076256"/>
    <lineage>
        <taxon>Eukaryota</taxon>
        <taxon>Fungi</taxon>
        <taxon>Dikarya</taxon>
        <taxon>Basidiomycota</taxon>
        <taxon>Agaricomycotina</taxon>
        <taxon>Agaricomycetes</taxon>
        <taxon>Agaricomycetidae</taxon>
        <taxon>Agaricales</taxon>
        <taxon>Marasmiineae</taxon>
        <taxon>Physalacriaceae</taxon>
        <taxon>Armillaria</taxon>
    </lineage>
</organism>
<accession>A0A2H3BJL4</accession>